<keyword evidence="3" id="KW-1185">Reference proteome</keyword>
<evidence type="ECO:0000313" key="2">
    <source>
        <dbReference type="EMBL" id="EXI62255.1"/>
    </source>
</evidence>
<protein>
    <submittedName>
        <fullName evidence="2">Restriction endonuclease</fullName>
    </submittedName>
</protein>
<evidence type="ECO:0000259" key="1">
    <source>
        <dbReference type="Pfam" id="PF04471"/>
    </source>
</evidence>
<dbReference type="PATRIC" id="fig|1450449.3.peg.1155"/>
<sequence length="281" mass="31896">MKISTLVEEKELLALQQELYSYFKTGYAFEEFLKEYLLKMGLDEVEVTQRSRDGGIDLTAIRKGVGDFSEIDIVNYFIQAKRYALNNKINVKTIREVKGTIPFGYKGMLICTSDFTDDAKKEAINDPSKPVVLINGKSLVESCIDNGIGFIFKPIFSSTQMDNFIKKDKSLNSNNVKNAISIDNKDYIEKTITSNDVRARIISIPSSIIKLLSATNEKIDVIINNDKKYTLNIDKGRRYLGGVTKILREYNLLSVDNIITPKNAKWHIDKTTNLIQIIIED</sequence>
<feature type="domain" description="Restriction endonuclease type IV Mrr" evidence="1">
    <location>
        <begin position="26"/>
        <end position="142"/>
    </location>
</feature>
<dbReference type="InterPro" id="IPR011856">
    <property type="entry name" value="tRNA_endonuc-like_dom_sf"/>
</dbReference>
<comment type="caution">
    <text evidence="2">The sequence shown here is derived from an EMBL/GenBank/DDBJ whole genome shotgun (WGS) entry which is preliminary data.</text>
</comment>
<dbReference type="OrthoDB" id="9803736at2"/>
<dbReference type="InterPro" id="IPR007560">
    <property type="entry name" value="Restrct_endonuc_IV_Mrr"/>
</dbReference>
<dbReference type="Pfam" id="PF04471">
    <property type="entry name" value="Mrr_cat"/>
    <property type="match status" value="1"/>
</dbReference>
<reference evidence="2 3" key="1">
    <citation type="journal article" date="2014" name="Genome Announc.">
        <title>Genome Sequence of a Presumptive Mannheimia haemolytica Strain with an A1/A6-Cross-Reactive Serotype from a White-Tailed Deer (Odocoileus virginianus).</title>
        <authorList>
            <person name="Lawrence P.K."/>
            <person name="Bey R.F."/>
            <person name="Wiener B."/>
            <person name="Kittichotirat W."/>
            <person name="Bumgarner R.E."/>
        </authorList>
    </citation>
    <scope>NUCLEOTIDE SEQUENCE [LARGE SCALE GENOMIC DNA]</scope>
    <source>
        <strain evidence="2 3">PKL10</strain>
    </source>
</reference>
<name>A0A011NCU7_9PAST</name>
<accession>A0A011NCU7</accession>
<proteinExistence type="predicted"/>
<keyword evidence="2" id="KW-0255">Endonuclease</keyword>
<keyword evidence="2" id="KW-0540">Nuclease</keyword>
<evidence type="ECO:0000313" key="3">
    <source>
        <dbReference type="Proteomes" id="UP000054123"/>
    </source>
</evidence>
<dbReference type="EMBL" id="JANJ01000004">
    <property type="protein sequence ID" value="EXI62255.1"/>
    <property type="molecule type" value="Genomic_DNA"/>
</dbReference>
<gene>
    <name evidence="2" type="ORF">AK33_05905</name>
</gene>
<organism evidence="2 3">
    <name type="scientific">Mannheimia granulomatis</name>
    <dbReference type="NCBI Taxonomy" id="85402"/>
    <lineage>
        <taxon>Bacteria</taxon>
        <taxon>Pseudomonadati</taxon>
        <taxon>Pseudomonadota</taxon>
        <taxon>Gammaproteobacteria</taxon>
        <taxon>Pasteurellales</taxon>
        <taxon>Pasteurellaceae</taxon>
        <taxon>Mannheimia</taxon>
    </lineage>
</organism>
<dbReference type="PANTHER" id="PTHR30015:SF7">
    <property type="entry name" value="TYPE IV METHYL-DIRECTED RESTRICTION ENZYME ECOKMRR"/>
    <property type="match status" value="1"/>
</dbReference>
<dbReference type="GO" id="GO:0009307">
    <property type="term" value="P:DNA restriction-modification system"/>
    <property type="evidence" value="ECO:0007669"/>
    <property type="project" value="InterPro"/>
</dbReference>
<dbReference type="Gene3D" id="3.40.1350.10">
    <property type="match status" value="1"/>
</dbReference>
<dbReference type="PANTHER" id="PTHR30015">
    <property type="entry name" value="MRR RESTRICTION SYSTEM PROTEIN"/>
    <property type="match status" value="1"/>
</dbReference>
<dbReference type="SUPFAM" id="SSF52980">
    <property type="entry name" value="Restriction endonuclease-like"/>
    <property type="match status" value="1"/>
</dbReference>
<dbReference type="GO" id="GO:0003677">
    <property type="term" value="F:DNA binding"/>
    <property type="evidence" value="ECO:0007669"/>
    <property type="project" value="InterPro"/>
</dbReference>
<dbReference type="InterPro" id="IPR011335">
    <property type="entry name" value="Restrct_endonuc-II-like"/>
</dbReference>
<dbReference type="Proteomes" id="UP000054123">
    <property type="component" value="Unassembled WGS sequence"/>
</dbReference>
<dbReference type="AlphaFoldDB" id="A0A011NCU7"/>
<keyword evidence="2" id="KW-0378">Hydrolase</keyword>
<dbReference type="RefSeq" id="WP_042802888.1">
    <property type="nucleotide sequence ID" value="NZ_AVSP01000014.1"/>
</dbReference>
<dbReference type="InterPro" id="IPR052906">
    <property type="entry name" value="Type_IV_Methyl-Rstrct_Enzyme"/>
</dbReference>
<dbReference type="GO" id="GO:0015666">
    <property type="term" value="F:restriction endodeoxyribonuclease activity"/>
    <property type="evidence" value="ECO:0007669"/>
    <property type="project" value="TreeGrafter"/>
</dbReference>